<dbReference type="STRING" id="290317.Cpha266_1156"/>
<dbReference type="AlphaFoldDB" id="A1BFL6"/>
<dbReference type="FunFam" id="3.40.50.720:FF:000084">
    <property type="entry name" value="Short-chain dehydrogenase reductase"/>
    <property type="match status" value="1"/>
</dbReference>
<dbReference type="PANTHER" id="PTHR43391">
    <property type="entry name" value="RETINOL DEHYDROGENASE-RELATED"/>
    <property type="match status" value="1"/>
</dbReference>
<dbReference type="InterPro" id="IPR036291">
    <property type="entry name" value="NAD(P)-bd_dom_sf"/>
</dbReference>
<evidence type="ECO:0000256" key="1">
    <source>
        <dbReference type="ARBA" id="ARBA00006484"/>
    </source>
</evidence>
<dbReference type="KEGG" id="cph:Cpha266_1156"/>
<dbReference type="CDD" id="cd05233">
    <property type="entry name" value="SDR_c"/>
    <property type="match status" value="1"/>
</dbReference>
<dbReference type="SUPFAM" id="SSF51735">
    <property type="entry name" value="NAD(P)-binding Rossmann-fold domains"/>
    <property type="match status" value="1"/>
</dbReference>
<sequence length="280" mass="29360" precursor="true">MDTFRDGKNAIVTGAASGIGFALAVGLIERGARVWVADIDSAGVERAAASLGAGAHPVTLDVRDAVAFRDLVAGVARDAGGIDFLFNNAGILHSGEVCEFDEEQCNRIIDVNIRGVVNGTLAAYPLMVRQRSGHIVNTASLAGLAPAPLLSTYAMTKHAVVGFSSSLRFEAERYGVRVSAICPAGVDTPLLDEEAISGAGRAGWRPDVRNYLTLAAGPLCTAQKIAREALRGVERNRPLIIIPARARLTALAYRFVPGLVGAFGRQVIATVIGKGRGKES</sequence>
<dbReference type="PRINTS" id="PR00080">
    <property type="entry name" value="SDRFAMILY"/>
</dbReference>
<evidence type="ECO:0000256" key="2">
    <source>
        <dbReference type="ARBA" id="ARBA00023002"/>
    </source>
</evidence>
<accession>A1BFL6</accession>
<organism evidence="4 5">
    <name type="scientific">Chlorobium phaeobacteroides (strain DSM 266 / SMG 266 / 2430)</name>
    <dbReference type="NCBI Taxonomy" id="290317"/>
    <lineage>
        <taxon>Bacteria</taxon>
        <taxon>Pseudomonadati</taxon>
        <taxon>Chlorobiota</taxon>
        <taxon>Chlorobiia</taxon>
        <taxon>Chlorobiales</taxon>
        <taxon>Chlorobiaceae</taxon>
        <taxon>Chlorobium/Pelodictyon group</taxon>
        <taxon>Chlorobium</taxon>
    </lineage>
</organism>
<dbReference type="GO" id="GO:0016491">
    <property type="term" value="F:oxidoreductase activity"/>
    <property type="evidence" value="ECO:0007669"/>
    <property type="project" value="UniProtKB-KW"/>
</dbReference>
<dbReference type="EMBL" id="CP000492">
    <property type="protein sequence ID" value="ABL65193.1"/>
    <property type="molecule type" value="Genomic_DNA"/>
</dbReference>
<dbReference type="PANTHER" id="PTHR43391:SF82">
    <property type="entry name" value="OXIDOREDUCTASE SADH-RELATED"/>
    <property type="match status" value="1"/>
</dbReference>
<keyword evidence="5" id="KW-1185">Reference proteome</keyword>
<dbReference type="eggNOG" id="COG4221">
    <property type="taxonomic scope" value="Bacteria"/>
</dbReference>
<dbReference type="Pfam" id="PF00106">
    <property type="entry name" value="adh_short"/>
    <property type="match status" value="1"/>
</dbReference>
<evidence type="ECO:0000313" key="4">
    <source>
        <dbReference type="EMBL" id="ABL65193.1"/>
    </source>
</evidence>
<dbReference type="InterPro" id="IPR002347">
    <property type="entry name" value="SDR_fam"/>
</dbReference>
<proteinExistence type="inferred from homology"/>
<gene>
    <name evidence="4" type="ordered locus">Cpha266_1156</name>
</gene>
<reference evidence="4 5" key="1">
    <citation type="submission" date="2006-12" db="EMBL/GenBank/DDBJ databases">
        <title>Complete sequence of Chlorobium phaeobacteroides DSM 266.</title>
        <authorList>
            <consortium name="US DOE Joint Genome Institute"/>
            <person name="Copeland A."/>
            <person name="Lucas S."/>
            <person name="Lapidus A."/>
            <person name="Barry K."/>
            <person name="Detter J.C."/>
            <person name="Glavina del Rio T."/>
            <person name="Hammon N."/>
            <person name="Israni S."/>
            <person name="Pitluck S."/>
            <person name="Goltsman E."/>
            <person name="Schmutz J."/>
            <person name="Larimer F."/>
            <person name="Land M."/>
            <person name="Hauser L."/>
            <person name="Mikhailova N."/>
            <person name="Li T."/>
            <person name="Overmann J."/>
            <person name="Bryant D.A."/>
            <person name="Richardson P."/>
        </authorList>
    </citation>
    <scope>NUCLEOTIDE SEQUENCE [LARGE SCALE GENOMIC DNA]</scope>
    <source>
        <strain evidence="4 5">DSM 266</strain>
    </source>
</reference>
<dbReference type="HOGENOM" id="CLU_010194_2_1_10"/>
<dbReference type="InterPro" id="IPR020904">
    <property type="entry name" value="Sc_DH/Rdtase_CS"/>
</dbReference>
<protein>
    <submittedName>
        <fullName evidence="4">Short-chain dehydrogenase/reductase SDR</fullName>
    </submittedName>
</protein>
<dbReference type="PRINTS" id="PR00081">
    <property type="entry name" value="GDHRDH"/>
</dbReference>
<dbReference type="Gene3D" id="3.40.50.720">
    <property type="entry name" value="NAD(P)-binding Rossmann-like Domain"/>
    <property type="match status" value="1"/>
</dbReference>
<evidence type="ECO:0000313" key="5">
    <source>
        <dbReference type="Proteomes" id="UP000008701"/>
    </source>
</evidence>
<comment type="similarity">
    <text evidence="1 3">Belongs to the short-chain dehydrogenases/reductases (SDR) family.</text>
</comment>
<evidence type="ECO:0000256" key="3">
    <source>
        <dbReference type="RuleBase" id="RU000363"/>
    </source>
</evidence>
<dbReference type="PROSITE" id="PS00061">
    <property type="entry name" value="ADH_SHORT"/>
    <property type="match status" value="1"/>
</dbReference>
<keyword evidence="2" id="KW-0560">Oxidoreductase</keyword>
<name>A1BFL6_CHLPD</name>
<dbReference type="Proteomes" id="UP000008701">
    <property type="component" value="Chromosome"/>
</dbReference>
<dbReference type="RefSeq" id="WP_011745017.1">
    <property type="nucleotide sequence ID" value="NC_008639.1"/>
</dbReference>
<dbReference type="OrthoDB" id="822355at2"/>